<evidence type="ECO:0000313" key="3">
    <source>
        <dbReference type="Proteomes" id="UP000252378"/>
    </source>
</evidence>
<dbReference type="Proteomes" id="UP000252378">
    <property type="component" value="Unassembled WGS sequence"/>
</dbReference>
<reference evidence="2 3" key="1">
    <citation type="submission" date="2018-03" db="EMBL/GenBank/DDBJ databases">
        <title>Complete genome sequencing of Faecalibacterium prausnitzii strains isolated from the human gut.</title>
        <authorList>
            <person name="Fitzgerald B.C."/>
            <person name="Shkoporov A.N."/>
            <person name="Ross P.R."/>
            <person name="Hill C."/>
        </authorList>
    </citation>
    <scope>NUCLEOTIDE SEQUENCE [LARGE SCALE GENOMIC DNA]</scope>
    <source>
        <strain evidence="2 3">ATCC 27768</strain>
    </source>
</reference>
<comment type="caution">
    <text evidence="2">The sequence shown here is derived from an EMBL/GenBank/DDBJ whole genome shotgun (WGS) entry which is preliminary data.</text>
</comment>
<gene>
    <name evidence="2" type="ORF">C7J97_13545</name>
    <name evidence="1" type="ORF">GKE10_10425</name>
</gene>
<evidence type="ECO:0000313" key="2">
    <source>
        <dbReference type="EMBL" id="RCH42699.1"/>
    </source>
</evidence>
<dbReference type="EMBL" id="PXUP01000028">
    <property type="protein sequence ID" value="RCH42699.1"/>
    <property type="molecule type" value="Genomic_DNA"/>
</dbReference>
<proteinExistence type="predicted"/>
<sequence>MPQTAVDEELFELCTKFENAFHQCIPREMMPLWVTDEKLKEAIRNCLQQKNADILGVLGIEISEDSIY</sequence>
<protein>
    <submittedName>
        <fullName evidence="2">Uncharacterized protein</fullName>
    </submittedName>
</protein>
<dbReference type="AlphaFoldDB" id="A0A367FYG3"/>
<accession>A0A367FYG3</accession>
<dbReference type="Proteomes" id="UP000462091">
    <property type="component" value="Unassembled WGS sequence"/>
</dbReference>
<evidence type="ECO:0000313" key="1">
    <source>
        <dbReference type="EMBL" id="MSC52313.1"/>
    </source>
</evidence>
<name>A0A367FYG3_9FIRM</name>
<reference evidence="1 4" key="2">
    <citation type="journal article" date="2019" name="Nat. Med.">
        <title>A library of human gut bacterial isolates paired with longitudinal multiomics data enables mechanistic microbiome research.</title>
        <authorList>
            <person name="Poyet M."/>
            <person name="Groussin M."/>
            <person name="Gibbons S.M."/>
            <person name="Avila-Pacheco J."/>
            <person name="Jiang X."/>
            <person name="Kearney S.M."/>
            <person name="Perrotta A.R."/>
            <person name="Berdy B."/>
            <person name="Zhao S."/>
            <person name="Lieberman T.D."/>
            <person name="Swanson P.K."/>
            <person name="Smith M."/>
            <person name="Roesemann S."/>
            <person name="Alexander J.E."/>
            <person name="Rich S.A."/>
            <person name="Livny J."/>
            <person name="Vlamakis H."/>
            <person name="Clish C."/>
            <person name="Bullock K."/>
            <person name="Deik A."/>
            <person name="Scott J."/>
            <person name="Pierce K.A."/>
            <person name="Xavier R.J."/>
            <person name="Alm E.J."/>
        </authorList>
    </citation>
    <scope>NUCLEOTIDE SEQUENCE [LARGE SCALE GENOMIC DNA]</scope>
    <source>
        <strain evidence="1 4">BIOML-B1</strain>
    </source>
</reference>
<evidence type="ECO:0000313" key="4">
    <source>
        <dbReference type="Proteomes" id="UP000462091"/>
    </source>
</evidence>
<dbReference type="EMBL" id="WKQM01000021">
    <property type="protein sequence ID" value="MSC52313.1"/>
    <property type="molecule type" value="Genomic_DNA"/>
</dbReference>
<organism evidence="2 3">
    <name type="scientific">Faecalibacterium prausnitzii</name>
    <dbReference type="NCBI Taxonomy" id="853"/>
    <lineage>
        <taxon>Bacteria</taxon>
        <taxon>Bacillati</taxon>
        <taxon>Bacillota</taxon>
        <taxon>Clostridia</taxon>
        <taxon>Eubacteriales</taxon>
        <taxon>Oscillospiraceae</taxon>
        <taxon>Faecalibacterium</taxon>
    </lineage>
</organism>